<keyword evidence="3" id="KW-1185">Reference proteome</keyword>
<feature type="chain" id="PRO_5017940854" evidence="1">
    <location>
        <begin position="20"/>
        <end position="74"/>
    </location>
</feature>
<dbReference type="Proteomes" id="UP000276133">
    <property type="component" value="Unassembled WGS sequence"/>
</dbReference>
<gene>
    <name evidence="2" type="ORF">BpHYR1_002534</name>
</gene>
<comment type="caution">
    <text evidence="2">The sequence shown here is derived from an EMBL/GenBank/DDBJ whole genome shotgun (WGS) entry which is preliminary data.</text>
</comment>
<proteinExistence type="predicted"/>
<name>A0A3M7SQL6_BRAPC</name>
<dbReference type="AlphaFoldDB" id="A0A3M7SQL6"/>
<protein>
    <submittedName>
        <fullName evidence="2">Uncharacterized protein</fullName>
    </submittedName>
</protein>
<dbReference type="EMBL" id="REGN01000935">
    <property type="protein sequence ID" value="RNA38019.1"/>
    <property type="molecule type" value="Genomic_DNA"/>
</dbReference>
<keyword evidence="1" id="KW-0732">Signal</keyword>
<feature type="signal peptide" evidence="1">
    <location>
        <begin position="1"/>
        <end position="19"/>
    </location>
</feature>
<organism evidence="2 3">
    <name type="scientific">Brachionus plicatilis</name>
    <name type="common">Marine rotifer</name>
    <name type="synonym">Brachionus muelleri</name>
    <dbReference type="NCBI Taxonomy" id="10195"/>
    <lineage>
        <taxon>Eukaryota</taxon>
        <taxon>Metazoa</taxon>
        <taxon>Spiralia</taxon>
        <taxon>Gnathifera</taxon>
        <taxon>Rotifera</taxon>
        <taxon>Eurotatoria</taxon>
        <taxon>Monogononta</taxon>
        <taxon>Pseudotrocha</taxon>
        <taxon>Ploima</taxon>
        <taxon>Brachionidae</taxon>
        <taxon>Brachionus</taxon>
    </lineage>
</organism>
<evidence type="ECO:0000313" key="3">
    <source>
        <dbReference type="Proteomes" id="UP000276133"/>
    </source>
</evidence>
<sequence length="74" mass="8221">MKFLAIILSIAIFFSVAAADVAVPQNKACYCISQTLGGLCIQWGGGPACQSAIMFLWKKDERINKRFRTQETSY</sequence>
<accession>A0A3M7SQL6</accession>
<evidence type="ECO:0000256" key="1">
    <source>
        <dbReference type="SAM" id="SignalP"/>
    </source>
</evidence>
<reference evidence="2 3" key="1">
    <citation type="journal article" date="2018" name="Sci. Rep.">
        <title>Genomic signatures of local adaptation to the degree of environmental predictability in rotifers.</title>
        <authorList>
            <person name="Franch-Gras L."/>
            <person name="Hahn C."/>
            <person name="Garcia-Roger E.M."/>
            <person name="Carmona M.J."/>
            <person name="Serra M."/>
            <person name="Gomez A."/>
        </authorList>
    </citation>
    <scope>NUCLEOTIDE SEQUENCE [LARGE SCALE GENOMIC DNA]</scope>
    <source>
        <strain evidence="2">HYR1</strain>
    </source>
</reference>
<evidence type="ECO:0000313" key="2">
    <source>
        <dbReference type="EMBL" id="RNA38019.1"/>
    </source>
</evidence>